<dbReference type="EMBL" id="EQ973822">
    <property type="protein sequence ID" value="EEF44348.1"/>
    <property type="molecule type" value="Genomic_DNA"/>
</dbReference>
<dbReference type="Gene3D" id="3.40.50.150">
    <property type="entry name" value="Vaccinia Virus protein VP39"/>
    <property type="match status" value="1"/>
</dbReference>
<dbReference type="InterPro" id="IPR001077">
    <property type="entry name" value="COMT_C"/>
</dbReference>
<organism evidence="5 6">
    <name type="scientific">Ricinus communis</name>
    <name type="common">Castor bean</name>
    <dbReference type="NCBI Taxonomy" id="3988"/>
    <lineage>
        <taxon>Eukaryota</taxon>
        <taxon>Viridiplantae</taxon>
        <taxon>Streptophyta</taxon>
        <taxon>Embryophyta</taxon>
        <taxon>Tracheophyta</taxon>
        <taxon>Spermatophyta</taxon>
        <taxon>Magnoliopsida</taxon>
        <taxon>eudicotyledons</taxon>
        <taxon>Gunneridae</taxon>
        <taxon>Pentapetalae</taxon>
        <taxon>rosids</taxon>
        <taxon>fabids</taxon>
        <taxon>Malpighiales</taxon>
        <taxon>Euphorbiaceae</taxon>
        <taxon>Acalyphoideae</taxon>
        <taxon>Acalypheae</taxon>
        <taxon>Ricinus</taxon>
    </lineage>
</organism>
<evidence type="ECO:0000256" key="1">
    <source>
        <dbReference type="ARBA" id="ARBA00022603"/>
    </source>
</evidence>
<reference evidence="6" key="1">
    <citation type="journal article" date="2010" name="Nat. Biotechnol.">
        <title>Draft genome sequence of the oilseed species Ricinus communis.</title>
        <authorList>
            <person name="Chan A.P."/>
            <person name="Crabtree J."/>
            <person name="Zhao Q."/>
            <person name="Lorenzi H."/>
            <person name="Orvis J."/>
            <person name="Puiu D."/>
            <person name="Melake-Berhan A."/>
            <person name="Jones K.M."/>
            <person name="Redman J."/>
            <person name="Chen G."/>
            <person name="Cahoon E.B."/>
            <person name="Gedil M."/>
            <person name="Stanke M."/>
            <person name="Haas B.J."/>
            <person name="Wortman J.R."/>
            <person name="Fraser-Liggett C.M."/>
            <person name="Ravel J."/>
            <person name="Rabinowicz P.D."/>
        </authorList>
    </citation>
    <scope>NUCLEOTIDE SEQUENCE [LARGE SCALE GENOMIC DNA]</scope>
    <source>
        <strain evidence="6">cv. Hale</strain>
    </source>
</reference>
<dbReference type="AlphaFoldDB" id="B9RVR1"/>
<dbReference type="Proteomes" id="UP000008311">
    <property type="component" value="Unassembled WGS sequence"/>
</dbReference>
<dbReference type="InParanoid" id="B9RVR1"/>
<dbReference type="GO" id="GO:0032259">
    <property type="term" value="P:methylation"/>
    <property type="evidence" value="ECO:0007669"/>
    <property type="project" value="UniProtKB-KW"/>
</dbReference>
<evidence type="ECO:0000313" key="6">
    <source>
        <dbReference type="Proteomes" id="UP000008311"/>
    </source>
</evidence>
<proteinExistence type="predicted"/>
<dbReference type="GO" id="GO:0008171">
    <property type="term" value="F:O-methyltransferase activity"/>
    <property type="evidence" value="ECO:0007669"/>
    <property type="project" value="InterPro"/>
</dbReference>
<keyword evidence="3" id="KW-0949">S-adenosyl-L-methionine</keyword>
<protein>
    <recommendedName>
        <fullName evidence="4">O-methyltransferase C-terminal domain-containing protein</fullName>
    </recommendedName>
</protein>
<accession>B9RVR1</accession>
<dbReference type="PROSITE" id="PS51683">
    <property type="entry name" value="SAM_OMT_II"/>
    <property type="match status" value="1"/>
</dbReference>
<gene>
    <name evidence="5" type="ORF">RCOM_1171050</name>
</gene>
<dbReference type="Pfam" id="PF00891">
    <property type="entry name" value="Methyltransf_2"/>
    <property type="match status" value="1"/>
</dbReference>
<evidence type="ECO:0000256" key="3">
    <source>
        <dbReference type="ARBA" id="ARBA00022691"/>
    </source>
</evidence>
<name>B9RVR1_RICCO</name>
<evidence type="ECO:0000313" key="5">
    <source>
        <dbReference type="EMBL" id="EEF44348.1"/>
    </source>
</evidence>
<dbReference type="SUPFAM" id="SSF53335">
    <property type="entry name" value="S-adenosyl-L-methionine-dependent methyltransferases"/>
    <property type="match status" value="1"/>
</dbReference>
<keyword evidence="2" id="KW-0808">Transferase</keyword>
<feature type="domain" description="O-methyltransferase C-terminal" evidence="4">
    <location>
        <begin position="5"/>
        <end position="80"/>
    </location>
</feature>
<sequence length="83" mass="10010">MDYAYDWSDEEWLEILKRSKEAIKGKKGGKPIIINMVLENRQVIDYEYIETQHLINVLMMAVQIGKERNSKEWGKLFLRCWFQ</sequence>
<evidence type="ECO:0000256" key="2">
    <source>
        <dbReference type="ARBA" id="ARBA00022679"/>
    </source>
</evidence>
<dbReference type="STRING" id="3988.B9RVR1"/>
<keyword evidence="1" id="KW-0489">Methyltransferase</keyword>
<dbReference type="InterPro" id="IPR029063">
    <property type="entry name" value="SAM-dependent_MTases_sf"/>
</dbReference>
<dbReference type="PANTHER" id="PTHR11746">
    <property type="entry name" value="O-METHYLTRANSFERASE"/>
    <property type="match status" value="1"/>
</dbReference>
<dbReference type="InterPro" id="IPR016461">
    <property type="entry name" value="COMT-like"/>
</dbReference>
<evidence type="ECO:0000259" key="4">
    <source>
        <dbReference type="Pfam" id="PF00891"/>
    </source>
</evidence>
<keyword evidence="6" id="KW-1185">Reference proteome</keyword>